<accession>A0A212SII6</accession>
<reference evidence="2" key="1">
    <citation type="submission" date="2017-06" db="EMBL/GenBank/DDBJ databases">
        <authorList>
            <person name="Varghese N."/>
            <person name="Submissions S."/>
        </authorList>
    </citation>
    <scope>NUCLEOTIDE SEQUENCE [LARGE SCALE GENOMIC DNA]</scope>
    <source>
        <strain evidence="2">DSM 137</strain>
    </source>
</reference>
<evidence type="ECO:0000313" key="2">
    <source>
        <dbReference type="Proteomes" id="UP000198418"/>
    </source>
</evidence>
<organism evidence="1 2">
    <name type="scientific">Rhodoblastus acidophilus</name>
    <name type="common">Rhodopseudomonas acidophila</name>
    <dbReference type="NCBI Taxonomy" id="1074"/>
    <lineage>
        <taxon>Bacteria</taxon>
        <taxon>Pseudomonadati</taxon>
        <taxon>Pseudomonadota</taxon>
        <taxon>Alphaproteobacteria</taxon>
        <taxon>Hyphomicrobiales</taxon>
        <taxon>Rhodoblastaceae</taxon>
        <taxon>Rhodoblastus</taxon>
    </lineage>
</organism>
<dbReference type="EMBL" id="FYDG01000074">
    <property type="protein sequence ID" value="SNB85656.1"/>
    <property type="molecule type" value="Genomic_DNA"/>
</dbReference>
<evidence type="ECO:0000313" key="1">
    <source>
        <dbReference type="EMBL" id="SNB85656.1"/>
    </source>
</evidence>
<protein>
    <submittedName>
        <fullName evidence="1">Uncharacterized protein</fullName>
    </submittedName>
</protein>
<keyword evidence="2" id="KW-1185">Reference proteome</keyword>
<gene>
    <name evidence="1" type="ORF">SAMN06265338_1741</name>
</gene>
<sequence length="286" mass="32247">MRWTLSDNLQRRHPALHCPRLLNGFAARRLVGRVGVLVMGMELSPPLVRALPWIERAGCRPRQKSTMVDFLLWPAILACWARVSARRKFVGGGRRPEAWAPTITLLFGATSRLAATRLLCSRLQRRLLGHADLPNTGEDLPEDRRVWAKIQKRLLCAARLGLTARRAELDGVVRPANRVGPRGEDAVAKALRRQVQENDGLLDVAAVPFSQELLRDSVQEPTFRWWIDESGIGAPRFLERRVAFGEETTGSHRAIGVHARKRVEADAPTEGVADPRHIKWWRPEFA</sequence>
<dbReference type="AlphaFoldDB" id="A0A212SII6"/>
<dbReference type="Proteomes" id="UP000198418">
    <property type="component" value="Unassembled WGS sequence"/>
</dbReference>
<proteinExistence type="predicted"/>
<name>A0A212SII6_RHOAC</name>